<evidence type="ECO:0000256" key="2">
    <source>
        <dbReference type="PROSITE-ProRule" id="PRU00335"/>
    </source>
</evidence>
<reference evidence="5 6" key="1">
    <citation type="submission" date="2018-08" db="EMBL/GenBank/DDBJ databases">
        <authorList>
            <person name="Lorentzen P. G. S. M."/>
        </authorList>
    </citation>
    <scope>NUCLEOTIDE SEQUENCE [LARGE SCALE GENOMIC DNA]</scope>
    <source>
        <strain evidence="5 6">CRBO_1381</strain>
    </source>
</reference>
<organism evidence="4 7">
    <name type="scientific">Oenococcus oeni</name>
    <name type="common">Leuconostoc oenos</name>
    <dbReference type="NCBI Taxonomy" id="1247"/>
    <lineage>
        <taxon>Bacteria</taxon>
        <taxon>Bacillati</taxon>
        <taxon>Bacillota</taxon>
        <taxon>Bacilli</taxon>
        <taxon>Lactobacillales</taxon>
        <taxon>Lactobacillaceae</taxon>
        <taxon>Oenococcus</taxon>
    </lineage>
</organism>
<sequence length="219" mass="24729">MTKENSLLSLFESAIKEKVVLTKKQRAVLNASLILFSEKGYEKTSTSDIAKRAGVAEGTVYKQFKTKKNLLINGIAPILKIVFEDAINEFSENSLKDKEMTLHEYLTDIVQDRSNFVEKNLPAIKVILNQMLTNPEFAKIVITKFKKSLEAYVNPILNNLRQNNQLIELPNYQIFRFIFSSVAGTVIGYHVNDKSSLGEEINATILLLEKALSKANQDN</sequence>
<dbReference type="PRINTS" id="PR00455">
    <property type="entry name" value="HTHTETR"/>
</dbReference>
<evidence type="ECO:0000313" key="4">
    <source>
        <dbReference type="EMBL" id="MDV7715781.1"/>
    </source>
</evidence>
<keyword evidence="1 2" id="KW-0238">DNA-binding</keyword>
<evidence type="ECO:0000259" key="3">
    <source>
        <dbReference type="PROSITE" id="PS50977"/>
    </source>
</evidence>
<accession>A0A483C1F0</accession>
<dbReference type="GeneID" id="75066186"/>
<evidence type="ECO:0000313" key="7">
    <source>
        <dbReference type="Proteomes" id="UP001281024"/>
    </source>
</evidence>
<feature type="DNA-binding region" description="H-T-H motif" evidence="2">
    <location>
        <begin position="45"/>
        <end position="64"/>
    </location>
</feature>
<dbReference type="PANTHER" id="PTHR43479:SF11">
    <property type="entry name" value="ACREF_ENVCD OPERON REPRESSOR-RELATED"/>
    <property type="match status" value="1"/>
</dbReference>
<dbReference type="AlphaFoldDB" id="A0A483C1F0"/>
<dbReference type="EMBL" id="LR031358">
    <property type="protein sequence ID" value="VDB97782.1"/>
    <property type="molecule type" value="Genomic_DNA"/>
</dbReference>
<name>A0A483C1F0_OENOE</name>
<dbReference type="Proteomes" id="UP001281024">
    <property type="component" value="Unassembled WGS sequence"/>
</dbReference>
<dbReference type="Proteomes" id="UP000294726">
    <property type="component" value="Chromosome"/>
</dbReference>
<dbReference type="Gene3D" id="1.10.357.10">
    <property type="entry name" value="Tetracycline Repressor, domain 2"/>
    <property type="match status" value="1"/>
</dbReference>
<dbReference type="GO" id="GO:0003677">
    <property type="term" value="F:DNA binding"/>
    <property type="evidence" value="ECO:0007669"/>
    <property type="project" value="UniProtKB-UniRule"/>
</dbReference>
<dbReference type="InterPro" id="IPR050624">
    <property type="entry name" value="HTH-type_Tx_Regulator"/>
</dbReference>
<reference evidence="4" key="2">
    <citation type="submission" date="2019-10" db="EMBL/GenBank/DDBJ databases">
        <title>Malate fermentation in French cider.</title>
        <authorList>
            <person name="Cousin F.J."/>
            <person name="Medina Fernandez S."/>
            <person name="Misery B."/>
            <person name="Laplace J.-M."/>
            <person name="Cretenet M."/>
        </authorList>
    </citation>
    <scope>NUCLEOTIDE SEQUENCE</scope>
    <source>
        <strain evidence="4">UCMA15129</strain>
    </source>
</reference>
<dbReference type="OMA" id="IHNRFKF"/>
<dbReference type="InterPro" id="IPR009057">
    <property type="entry name" value="Homeodomain-like_sf"/>
</dbReference>
<dbReference type="Pfam" id="PF00440">
    <property type="entry name" value="TetR_N"/>
    <property type="match status" value="1"/>
</dbReference>
<evidence type="ECO:0000256" key="1">
    <source>
        <dbReference type="ARBA" id="ARBA00023125"/>
    </source>
</evidence>
<evidence type="ECO:0000313" key="5">
    <source>
        <dbReference type="EMBL" id="VDB97782.1"/>
    </source>
</evidence>
<feature type="domain" description="HTH tetR-type" evidence="3">
    <location>
        <begin position="22"/>
        <end position="82"/>
    </location>
</feature>
<dbReference type="SUPFAM" id="SSF46689">
    <property type="entry name" value="Homeodomain-like"/>
    <property type="match status" value="1"/>
</dbReference>
<gene>
    <name evidence="4" type="ORF">GA838_08580</name>
    <name evidence="5" type="ORF">OENI_0706</name>
</gene>
<dbReference type="RefSeq" id="WP_002817381.1">
    <property type="nucleotide sequence ID" value="NZ_CP027431.1"/>
</dbReference>
<dbReference type="PROSITE" id="PS50977">
    <property type="entry name" value="HTH_TETR_2"/>
    <property type="match status" value="1"/>
</dbReference>
<dbReference type="InterPro" id="IPR001647">
    <property type="entry name" value="HTH_TetR"/>
</dbReference>
<protein>
    <submittedName>
        <fullName evidence="5">Fatty acid metabolism regulator protein</fullName>
    </submittedName>
    <submittedName>
        <fullName evidence="4">TetR family transcriptional regulator</fullName>
    </submittedName>
</protein>
<dbReference type="EMBL" id="WERV01000007">
    <property type="protein sequence ID" value="MDV7715781.1"/>
    <property type="molecule type" value="Genomic_DNA"/>
</dbReference>
<dbReference type="PANTHER" id="PTHR43479">
    <property type="entry name" value="ACREF/ENVCD OPERON REPRESSOR-RELATED"/>
    <property type="match status" value="1"/>
</dbReference>
<evidence type="ECO:0000313" key="6">
    <source>
        <dbReference type="Proteomes" id="UP000294726"/>
    </source>
</evidence>
<proteinExistence type="predicted"/>